<comment type="caution">
    <text evidence="2">The sequence shown here is derived from an EMBL/GenBank/DDBJ whole genome shotgun (WGS) entry which is preliminary data.</text>
</comment>
<dbReference type="RefSeq" id="WP_083610123.1">
    <property type="nucleotide sequence ID" value="NZ_CAXHZV010000007.1"/>
</dbReference>
<gene>
    <name evidence="2" type="ORF">Q4490_11825</name>
    <name evidence="3" type="ORF">Q8W30_11330</name>
</gene>
<evidence type="ECO:0000313" key="3">
    <source>
        <dbReference type="EMBL" id="MDP2523163.1"/>
    </source>
</evidence>
<dbReference type="EMBL" id="JAUOPG010000007">
    <property type="protein sequence ID" value="MDO6454251.1"/>
    <property type="molecule type" value="Genomic_DNA"/>
</dbReference>
<dbReference type="AlphaFoldDB" id="A0AAW7XJ47"/>
<keyword evidence="1" id="KW-0472">Membrane</keyword>
<dbReference type="Proteomes" id="UP001177341">
    <property type="component" value="Unassembled WGS sequence"/>
</dbReference>
<keyword evidence="1" id="KW-0812">Transmembrane</keyword>
<feature type="transmembrane region" description="Helical" evidence="1">
    <location>
        <begin position="123"/>
        <end position="142"/>
    </location>
</feature>
<feature type="transmembrane region" description="Helical" evidence="1">
    <location>
        <begin position="98"/>
        <end position="117"/>
    </location>
</feature>
<protein>
    <submittedName>
        <fullName evidence="2">Paraquat-inducible protein A</fullName>
    </submittedName>
</protein>
<accession>A0AAW7XJ47</accession>
<dbReference type="EMBL" id="JAUYVO010000007">
    <property type="protein sequence ID" value="MDP2523163.1"/>
    <property type="molecule type" value="Genomic_DNA"/>
</dbReference>
<name>A0AAW7XJ47_9GAMM</name>
<sequence>MSDTEMSTIDHNKVLVCPACDLLMENRAVPNRHEAECPRCQTVLISSRHHTFEWTLALAIAGLILFFPANLFPILSLKALGLVQSETIFESVAAMYSNGLYVVAGLVLFSAIIIPFIKLVLMAYLSTCLLFHYPAPFLAWAMRGYQQLDSWGMLEIYMLGVLVSIIKLIDVAAVTPGIGLYSLAALIIVTLLTSTQLDSYRFWRRIEQLERRL</sequence>
<reference evidence="2" key="1">
    <citation type="submission" date="2023-07" db="EMBL/GenBank/DDBJ databases">
        <title>Genome content predicts the carbon catabolic preferences of heterotrophic bacteria.</title>
        <authorList>
            <person name="Gralka M."/>
        </authorList>
    </citation>
    <scope>NUCLEOTIDE SEQUENCE</scope>
    <source>
        <strain evidence="3">5G01</strain>
        <strain evidence="2">I2M16</strain>
    </source>
</reference>
<organism evidence="2 4">
    <name type="scientific">Neptunomonas phycophila</name>
    <dbReference type="NCBI Taxonomy" id="1572645"/>
    <lineage>
        <taxon>Bacteria</taxon>
        <taxon>Pseudomonadati</taxon>
        <taxon>Pseudomonadota</taxon>
        <taxon>Gammaproteobacteria</taxon>
        <taxon>Oceanospirillales</taxon>
        <taxon>Oceanospirillaceae</taxon>
        <taxon>Neptunomonas</taxon>
    </lineage>
</organism>
<dbReference type="Proteomes" id="UP001169862">
    <property type="component" value="Unassembled WGS sequence"/>
</dbReference>
<feature type="transmembrane region" description="Helical" evidence="1">
    <location>
        <begin position="180"/>
        <end position="203"/>
    </location>
</feature>
<dbReference type="GeneID" id="89457282"/>
<evidence type="ECO:0000256" key="1">
    <source>
        <dbReference type="SAM" id="Phobius"/>
    </source>
</evidence>
<proteinExistence type="predicted"/>
<evidence type="ECO:0000313" key="4">
    <source>
        <dbReference type="Proteomes" id="UP001169862"/>
    </source>
</evidence>
<evidence type="ECO:0000313" key="2">
    <source>
        <dbReference type="EMBL" id="MDO6454251.1"/>
    </source>
</evidence>
<feature type="transmembrane region" description="Helical" evidence="1">
    <location>
        <begin position="54"/>
        <end position="77"/>
    </location>
</feature>
<evidence type="ECO:0000313" key="5">
    <source>
        <dbReference type="Proteomes" id="UP001177341"/>
    </source>
</evidence>
<dbReference type="Pfam" id="PF04403">
    <property type="entry name" value="PqiA"/>
    <property type="match status" value="1"/>
</dbReference>
<keyword evidence="1" id="KW-1133">Transmembrane helix</keyword>
<dbReference type="InterPro" id="IPR007498">
    <property type="entry name" value="PqiA-like"/>
</dbReference>
<keyword evidence="5" id="KW-1185">Reference proteome</keyword>